<proteinExistence type="predicted"/>
<comment type="caution">
    <text evidence="2">The sequence shown here is derived from an EMBL/GenBank/DDBJ whole genome shotgun (WGS) entry which is preliminary data.</text>
</comment>
<feature type="region of interest" description="Disordered" evidence="1">
    <location>
        <begin position="160"/>
        <end position="186"/>
    </location>
</feature>
<dbReference type="Proteomes" id="UP000179069">
    <property type="component" value="Unassembled WGS sequence"/>
</dbReference>
<name>A0A1G1VN39_9BACT</name>
<protein>
    <recommendedName>
        <fullName evidence="4">Polymerase nucleotidyl transferase domain-containing protein</fullName>
    </recommendedName>
</protein>
<organism evidence="2 3">
    <name type="scientific">Candidatus Chisholmbacteria bacterium RIFCSPHIGHO2_01_FULL_49_18</name>
    <dbReference type="NCBI Taxonomy" id="1797590"/>
    <lineage>
        <taxon>Bacteria</taxon>
        <taxon>Candidatus Chisholmiibacteriota</taxon>
    </lineage>
</organism>
<accession>A0A1G1VN39</accession>
<evidence type="ECO:0000313" key="2">
    <source>
        <dbReference type="EMBL" id="OGY16818.1"/>
    </source>
</evidence>
<dbReference type="EMBL" id="MHCI01000009">
    <property type="protein sequence ID" value="OGY16818.1"/>
    <property type="molecule type" value="Genomic_DNA"/>
</dbReference>
<evidence type="ECO:0000256" key="1">
    <source>
        <dbReference type="SAM" id="MobiDB-lite"/>
    </source>
</evidence>
<reference evidence="2 3" key="1">
    <citation type="journal article" date="2016" name="Nat. Commun.">
        <title>Thousands of microbial genomes shed light on interconnected biogeochemical processes in an aquifer system.</title>
        <authorList>
            <person name="Anantharaman K."/>
            <person name="Brown C.T."/>
            <person name="Hug L.A."/>
            <person name="Sharon I."/>
            <person name="Castelle C.J."/>
            <person name="Probst A.J."/>
            <person name="Thomas B.C."/>
            <person name="Singh A."/>
            <person name="Wilkins M.J."/>
            <person name="Karaoz U."/>
            <person name="Brodie E.L."/>
            <person name="Williams K.H."/>
            <person name="Hubbard S.S."/>
            <person name="Banfield J.F."/>
        </authorList>
    </citation>
    <scope>NUCLEOTIDE SEQUENCE [LARGE SCALE GENOMIC DNA]</scope>
</reference>
<sequence length="334" mass="38432">MRNTRHLQDAILKTLCYADIFEYPLTDEELHRYLIASHKISAPDGKTVLEKLHSQGLIGEEQGLYFLRGRASLVAKRIRRRVIAGKSLTIARRVGNWLKRIPTISMVAVTGALAMENTEESDDIDLMIITQRNRLWLTRGIAILLISLIAKRRKPEMTSSLHAVGKSNRPIAGRPEPGSKLRSLRRTSEKGKWRRSVCLNLFLDETSLRLPEKRRNLYSAHEVVQALPLWSRNETREKFLRENAWILDFLPNTKIPHHPGKTANVNGAAQPLPSGNSQPGSLLENYAYQIQLHHMRPKRTRELVLPNAAYFHPRNTTRLVLSQYQKRLKRFHLM</sequence>
<evidence type="ECO:0008006" key="4">
    <source>
        <dbReference type="Google" id="ProtNLM"/>
    </source>
</evidence>
<gene>
    <name evidence="2" type="ORF">A2785_03570</name>
</gene>
<evidence type="ECO:0000313" key="3">
    <source>
        <dbReference type="Proteomes" id="UP000179069"/>
    </source>
</evidence>
<dbReference type="AlphaFoldDB" id="A0A1G1VN39"/>